<evidence type="ECO:0000256" key="2">
    <source>
        <dbReference type="ARBA" id="ARBA00022839"/>
    </source>
</evidence>
<comment type="caution">
    <text evidence="4">The sequence shown here is derived from an EMBL/GenBank/DDBJ whole genome shotgun (WGS) entry which is preliminary data.</text>
</comment>
<dbReference type="Gene3D" id="1.10.3210.10">
    <property type="entry name" value="Hypothetical protein af1432"/>
    <property type="match status" value="1"/>
</dbReference>
<dbReference type="PANTHER" id="PTHR37294">
    <property type="entry name" value="3'-5' EXORIBONUCLEASE YHAM"/>
    <property type="match status" value="1"/>
</dbReference>
<dbReference type="GO" id="GO:0004527">
    <property type="term" value="F:exonuclease activity"/>
    <property type="evidence" value="ECO:0007669"/>
    <property type="project" value="UniProtKB-KW"/>
</dbReference>
<accession>A0A0R1ZN93</accession>
<reference evidence="4 5" key="1">
    <citation type="journal article" date="2015" name="Genome Announc.">
        <title>Expanding the biotechnology potential of lactobacilli through comparative genomics of 213 strains and associated genera.</title>
        <authorList>
            <person name="Sun Z."/>
            <person name="Harris H.M."/>
            <person name="McCann A."/>
            <person name="Guo C."/>
            <person name="Argimon S."/>
            <person name="Zhang W."/>
            <person name="Yang X."/>
            <person name="Jeffery I.B."/>
            <person name="Cooney J.C."/>
            <person name="Kagawa T.F."/>
            <person name="Liu W."/>
            <person name="Song Y."/>
            <person name="Salvetti E."/>
            <person name="Wrobel A."/>
            <person name="Rasinkangas P."/>
            <person name="Parkhill J."/>
            <person name="Rea M.C."/>
            <person name="O'Sullivan O."/>
            <person name="Ritari J."/>
            <person name="Douillard F.P."/>
            <person name="Paul Ross R."/>
            <person name="Yang R."/>
            <person name="Briner A.E."/>
            <person name="Felis G.E."/>
            <person name="de Vos W.M."/>
            <person name="Barrangou R."/>
            <person name="Klaenhammer T.R."/>
            <person name="Caufield P.W."/>
            <person name="Cui Y."/>
            <person name="Zhang H."/>
            <person name="O'Toole P.W."/>
        </authorList>
    </citation>
    <scope>NUCLEOTIDE SEQUENCE [LARGE SCALE GENOMIC DNA]</scope>
    <source>
        <strain evidence="4 5">DSM 20505</strain>
    </source>
</reference>
<dbReference type="PROSITE" id="PS51831">
    <property type="entry name" value="HD"/>
    <property type="match status" value="1"/>
</dbReference>
<proteinExistence type="predicted"/>
<sequence length="321" mass="35978">MPKRLFDYQNGDDMKLPVLIKSADVRVAKNGKKFIAFVFQDKSGHITGMLWDASADAIAQFKPGMVVQLNAKREVYHDSPQVKIYNVRLATQEEGADPKAFMERAPEAASTMEEEIGTFLFDILNPNWNRIVRRILNEHHDQFFNYPAAKSNHHATAGGLAFHTLSILRLAKHIGEQYPGINVSLLYSGAILHDMGKTIELSGAASTEYTIEGNLIGHIVLIDEEIVKACDALGINPQDEDVMMLRHTVLAHHGLLEYGSPVRPALLEAEVLHDLDELDASINMMTNALAHTQNGEFSERLFGMDNRRFYKPASLQHYTKK</sequence>
<evidence type="ECO:0000313" key="5">
    <source>
        <dbReference type="Proteomes" id="UP000051679"/>
    </source>
</evidence>
<evidence type="ECO:0000259" key="3">
    <source>
        <dbReference type="PROSITE" id="PS51831"/>
    </source>
</evidence>
<dbReference type="InterPro" id="IPR003607">
    <property type="entry name" value="HD/PDEase_dom"/>
</dbReference>
<keyword evidence="5" id="KW-1185">Reference proteome</keyword>
<dbReference type="Gene3D" id="2.40.50.140">
    <property type="entry name" value="Nucleic acid-binding proteins"/>
    <property type="match status" value="1"/>
</dbReference>
<dbReference type="SUPFAM" id="SSF109604">
    <property type="entry name" value="HD-domain/PDEase-like"/>
    <property type="match status" value="1"/>
</dbReference>
<keyword evidence="2" id="KW-0540">Nuclease</keyword>
<organism evidence="4 5">
    <name type="scientific">Lacticaseibacillus sharpeae JCM 1186 = DSM 20505</name>
    <dbReference type="NCBI Taxonomy" id="1291052"/>
    <lineage>
        <taxon>Bacteria</taxon>
        <taxon>Bacillati</taxon>
        <taxon>Bacillota</taxon>
        <taxon>Bacilli</taxon>
        <taxon>Lactobacillales</taxon>
        <taxon>Lactobacillaceae</taxon>
        <taxon>Lacticaseibacillus</taxon>
    </lineage>
</organism>
<dbReference type="FunFam" id="1.10.3210.10:FF:000008">
    <property type="entry name" value="3'-5' exoribonuclease YhaM"/>
    <property type="match status" value="1"/>
</dbReference>
<name>A0A0R1ZN93_9LACO</name>
<dbReference type="OrthoDB" id="9778453at2"/>
<dbReference type="EMBL" id="AYYO01000003">
    <property type="protein sequence ID" value="KRM56584.1"/>
    <property type="molecule type" value="Genomic_DNA"/>
</dbReference>
<gene>
    <name evidence="4" type="ORF">FC18_GL002068</name>
</gene>
<dbReference type="InterPro" id="IPR012340">
    <property type="entry name" value="NA-bd_OB-fold"/>
</dbReference>
<dbReference type="Proteomes" id="UP000051679">
    <property type="component" value="Unassembled WGS sequence"/>
</dbReference>
<evidence type="ECO:0000256" key="1">
    <source>
        <dbReference type="ARBA" id="ARBA00022801"/>
    </source>
</evidence>
<feature type="domain" description="HD" evidence="3">
    <location>
        <begin position="160"/>
        <end position="281"/>
    </location>
</feature>
<keyword evidence="1 4" id="KW-0378">Hydrolase</keyword>
<dbReference type="RefSeq" id="WP_054676425.1">
    <property type="nucleotide sequence ID" value="NZ_AYYO01000003.1"/>
</dbReference>
<dbReference type="STRING" id="1291052.FC18_GL002068"/>
<dbReference type="CDD" id="cd00077">
    <property type="entry name" value="HDc"/>
    <property type="match status" value="1"/>
</dbReference>
<evidence type="ECO:0000313" key="4">
    <source>
        <dbReference type="EMBL" id="KRM56584.1"/>
    </source>
</evidence>
<dbReference type="AlphaFoldDB" id="A0A0R1ZN93"/>
<dbReference type="InterPro" id="IPR006674">
    <property type="entry name" value="HD_domain"/>
</dbReference>
<dbReference type="GO" id="GO:0031125">
    <property type="term" value="P:rRNA 3'-end processing"/>
    <property type="evidence" value="ECO:0007669"/>
    <property type="project" value="TreeGrafter"/>
</dbReference>
<protein>
    <submittedName>
        <fullName evidence="4">HD-superfamily hydrolase</fullName>
    </submittedName>
</protein>
<keyword evidence="2" id="KW-0269">Exonuclease</keyword>
<dbReference type="CDD" id="cd04492">
    <property type="entry name" value="YhaM_OBF_like"/>
    <property type="match status" value="1"/>
</dbReference>
<dbReference type="InterPro" id="IPR050798">
    <property type="entry name" value="YhaM_exoribonuc/phosphodiest"/>
</dbReference>
<dbReference type="PATRIC" id="fig|1291052.5.peg.2130"/>
<dbReference type="PANTHER" id="PTHR37294:SF1">
    <property type="entry name" value="3'-5' EXORIBONUCLEASE YHAM"/>
    <property type="match status" value="1"/>
</dbReference>
<dbReference type="Pfam" id="PF01966">
    <property type="entry name" value="HD"/>
    <property type="match status" value="1"/>
</dbReference>